<evidence type="ECO:0000313" key="3">
    <source>
        <dbReference type="EMBL" id="AAU37410.1"/>
    </source>
</evidence>
<dbReference type="STRING" id="221988.MS0803"/>
<feature type="region of interest" description="Disordered" evidence="1">
    <location>
        <begin position="160"/>
        <end position="203"/>
    </location>
</feature>
<accession>Q65UF0</accession>
<feature type="compositionally biased region" description="Basic and acidic residues" evidence="1">
    <location>
        <begin position="163"/>
        <end position="172"/>
    </location>
</feature>
<dbReference type="KEGG" id="msu:MS0803"/>
<feature type="signal peptide" evidence="2">
    <location>
        <begin position="1"/>
        <end position="36"/>
    </location>
</feature>
<feature type="chain" id="PRO_5004268187" description="Lipoprotein HlpB" evidence="2">
    <location>
        <begin position="37"/>
        <end position="203"/>
    </location>
</feature>
<dbReference type="EMBL" id="AE016827">
    <property type="protein sequence ID" value="AAU37410.1"/>
    <property type="molecule type" value="Genomic_DNA"/>
</dbReference>
<organism evidence="3 4">
    <name type="scientific">Mannheimia succiniciproducens (strain KCTC 0769BP / MBEL55E)</name>
    <dbReference type="NCBI Taxonomy" id="221988"/>
    <lineage>
        <taxon>Bacteria</taxon>
        <taxon>Pseudomonadati</taxon>
        <taxon>Pseudomonadota</taxon>
        <taxon>Gammaproteobacteria</taxon>
        <taxon>Pasteurellales</taxon>
        <taxon>Pasteurellaceae</taxon>
        <taxon>Basfia</taxon>
    </lineage>
</organism>
<protein>
    <recommendedName>
        <fullName evidence="5">Lipoprotein HlpB</fullName>
    </recommendedName>
</protein>
<keyword evidence="2" id="KW-0732">Signal</keyword>
<gene>
    <name evidence="3" type="ordered locus">MS0803</name>
</gene>
<evidence type="ECO:0000313" key="4">
    <source>
        <dbReference type="Proteomes" id="UP000000607"/>
    </source>
</evidence>
<evidence type="ECO:0008006" key="5">
    <source>
        <dbReference type="Google" id="ProtNLM"/>
    </source>
</evidence>
<dbReference type="HOGENOM" id="CLU_096721_2_0_6"/>
<dbReference type="eggNOG" id="ENOG5031HGQ">
    <property type="taxonomic scope" value="Bacteria"/>
</dbReference>
<sequence length="203" mass="21884">MVGQFNQLEGKNMKLLAKLGAAALLAFTLAACSDPAADLKKLQAWDRDNAAAQQQIQAELQQALSTVKEPSELEPVLASYKAKVQDLVKSLDQLDIKSNEIKALKEKTKAVFLESQDVTADSLKVLVVSRTEETVNALKAKTEALNKNVEELMKLQNDLQAKFGDKTAETKPAEQAPAQPAEQAPAQPAQQPAEQAAPAQPAK</sequence>
<evidence type="ECO:0000256" key="2">
    <source>
        <dbReference type="SAM" id="SignalP"/>
    </source>
</evidence>
<dbReference type="AlphaFoldDB" id="Q65UF0"/>
<evidence type="ECO:0000256" key="1">
    <source>
        <dbReference type="SAM" id="MobiDB-lite"/>
    </source>
</evidence>
<dbReference type="Proteomes" id="UP000000607">
    <property type="component" value="Chromosome"/>
</dbReference>
<reference evidence="3 4" key="1">
    <citation type="journal article" date="2004" name="Nat. Biotechnol.">
        <title>The genome sequence of the capnophilic rumen bacterium Mannheimia succiniciproducens.</title>
        <authorList>
            <person name="Hong S.H."/>
            <person name="Kim J.S."/>
            <person name="Lee S.Y."/>
            <person name="In Y.H."/>
            <person name="Choi S.S."/>
            <person name="Rih J.-K."/>
            <person name="Kim C.H."/>
            <person name="Jeong H."/>
            <person name="Hur C.G."/>
            <person name="Kim J.J."/>
        </authorList>
    </citation>
    <scope>NUCLEOTIDE SEQUENCE [LARGE SCALE GENOMIC DNA]</scope>
    <source>
        <strain evidence="4">KCTC 0769BP / MBEL55E</strain>
    </source>
</reference>
<name>Q65UF0_MANSM</name>
<proteinExistence type="predicted"/>
<feature type="compositionally biased region" description="Low complexity" evidence="1">
    <location>
        <begin position="173"/>
        <end position="203"/>
    </location>
</feature>
<keyword evidence="4" id="KW-1185">Reference proteome</keyword>